<reference evidence="2" key="1">
    <citation type="journal article" date="2022" name="Nat. Commun.">
        <title>Chromosome evolution and the genetic basis of agronomically important traits in greater yam.</title>
        <authorList>
            <person name="Bredeson J.V."/>
            <person name="Lyons J.B."/>
            <person name="Oniyinde I.O."/>
            <person name="Okereke N.R."/>
            <person name="Kolade O."/>
            <person name="Nnabue I."/>
            <person name="Nwadili C.O."/>
            <person name="Hribova E."/>
            <person name="Parker M."/>
            <person name="Nwogha J."/>
            <person name="Shu S."/>
            <person name="Carlson J."/>
            <person name="Kariba R."/>
            <person name="Muthemba S."/>
            <person name="Knop K."/>
            <person name="Barton G.J."/>
            <person name="Sherwood A.V."/>
            <person name="Lopez-Montes A."/>
            <person name="Asiedu R."/>
            <person name="Jamnadass R."/>
            <person name="Muchugi A."/>
            <person name="Goodstein D."/>
            <person name="Egesi C.N."/>
            <person name="Featherston J."/>
            <person name="Asfaw A."/>
            <person name="Simpson G.G."/>
            <person name="Dolezel J."/>
            <person name="Hendre P.S."/>
            <person name="Van Deynze A."/>
            <person name="Kumar P.L."/>
            <person name="Obidiegwu J.E."/>
            <person name="Bhattacharjee R."/>
            <person name="Rokhsar D.S."/>
        </authorList>
    </citation>
    <scope>NUCLEOTIDE SEQUENCE [LARGE SCALE GENOMIC DNA]</scope>
    <source>
        <strain evidence="2">cv. TDa95/00328</strain>
    </source>
</reference>
<accession>A0ACB7VH70</accession>
<gene>
    <name evidence="1" type="ORF">IHE45_08G017000</name>
</gene>
<organism evidence="1 2">
    <name type="scientific">Dioscorea alata</name>
    <name type="common">Purple yam</name>
    <dbReference type="NCBI Taxonomy" id="55571"/>
    <lineage>
        <taxon>Eukaryota</taxon>
        <taxon>Viridiplantae</taxon>
        <taxon>Streptophyta</taxon>
        <taxon>Embryophyta</taxon>
        <taxon>Tracheophyta</taxon>
        <taxon>Spermatophyta</taxon>
        <taxon>Magnoliopsida</taxon>
        <taxon>Liliopsida</taxon>
        <taxon>Dioscoreales</taxon>
        <taxon>Dioscoreaceae</taxon>
        <taxon>Dioscorea</taxon>
    </lineage>
</organism>
<keyword evidence="2" id="KW-1185">Reference proteome</keyword>
<comment type="caution">
    <text evidence="1">The sequence shown here is derived from an EMBL/GenBank/DDBJ whole genome shotgun (WGS) entry which is preliminary data.</text>
</comment>
<dbReference type="Proteomes" id="UP000827976">
    <property type="component" value="Chromosome 8"/>
</dbReference>
<sequence length="125" mass="14159">MSPTQGTPITNATSSSLNASMLSPILNLGERGKPQKEDILHRKKGRFMSLWELRLKTESAKITLVCNVSRRKSSVKEEEERKLNKGQRCHFHSHLTAKSPLASKLDSHFIENEGSLRDKQTSRVF</sequence>
<protein>
    <submittedName>
        <fullName evidence="1">Capsid protein VP1Polyomavirus protein</fullName>
    </submittedName>
</protein>
<name>A0ACB7VH70_DIOAL</name>
<evidence type="ECO:0000313" key="1">
    <source>
        <dbReference type="EMBL" id="KAH7673588.1"/>
    </source>
</evidence>
<proteinExistence type="predicted"/>
<dbReference type="EMBL" id="CM037018">
    <property type="protein sequence ID" value="KAH7673588.1"/>
    <property type="molecule type" value="Genomic_DNA"/>
</dbReference>
<evidence type="ECO:0000313" key="2">
    <source>
        <dbReference type="Proteomes" id="UP000827976"/>
    </source>
</evidence>